<comment type="function">
    <text evidence="8 11">Allows the formation of correctly charged Asn-tRNA(Asn) or Gln-tRNA(Gln) through the transamidation of misacylated Asp-tRNA(Asn) or Glu-tRNA(Gln) in organisms which lack either or both of asparaginyl-tRNA or glutaminyl-tRNA synthetases. The reaction takes place in the presence of glutamine and ATP through an activated phospho-Asp-tRNA(Asn) or phospho-Glu-tRNA(Gln).</text>
</comment>
<evidence type="ECO:0000256" key="4">
    <source>
        <dbReference type="ARBA" id="ARBA00022598"/>
    </source>
</evidence>
<evidence type="ECO:0000259" key="12">
    <source>
        <dbReference type="SMART" id="SM00845"/>
    </source>
</evidence>
<dbReference type="Gene3D" id="1.10.10.410">
    <property type="match status" value="1"/>
</dbReference>
<dbReference type="Pfam" id="PF02637">
    <property type="entry name" value="GatB_Yqey"/>
    <property type="match status" value="1"/>
</dbReference>
<dbReference type="SMART" id="SM00845">
    <property type="entry name" value="GatB_Yqey"/>
    <property type="match status" value="1"/>
</dbReference>
<comment type="caution">
    <text evidence="13">The sequence shown here is derived from an EMBL/GenBank/DDBJ whole genome shotgun (WGS) entry which is preliminary data.</text>
</comment>
<dbReference type="InterPro" id="IPR023168">
    <property type="entry name" value="GatB_Yqey_C_2"/>
</dbReference>
<dbReference type="EC" id="6.3.5.-" evidence="11"/>
<dbReference type="NCBIfam" id="TIGR00133">
    <property type="entry name" value="gatB"/>
    <property type="match status" value="1"/>
</dbReference>
<dbReference type="InterPro" id="IPR014746">
    <property type="entry name" value="Gln_synth/guanido_kin_cat_dom"/>
</dbReference>
<dbReference type="SUPFAM" id="SSF55931">
    <property type="entry name" value="Glutamine synthetase/guanido kinase"/>
    <property type="match status" value="1"/>
</dbReference>
<evidence type="ECO:0000256" key="1">
    <source>
        <dbReference type="ARBA" id="ARBA00005306"/>
    </source>
</evidence>
<keyword evidence="13" id="KW-0808">Transferase</keyword>
<dbReference type="PANTHER" id="PTHR11659:SF0">
    <property type="entry name" value="GLUTAMYL-TRNA(GLN) AMIDOTRANSFERASE SUBUNIT B, MITOCHONDRIAL"/>
    <property type="match status" value="1"/>
</dbReference>
<keyword evidence="5 11" id="KW-0547">Nucleotide-binding</keyword>
<dbReference type="InterPro" id="IPR003789">
    <property type="entry name" value="Asn/Gln_tRNA_amidoTrase-B-like"/>
</dbReference>
<dbReference type="HAMAP" id="MF_00121">
    <property type="entry name" value="GatB"/>
    <property type="match status" value="1"/>
</dbReference>
<dbReference type="NCBIfam" id="NF004015">
    <property type="entry name" value="PRK05477.1-5"/>
    <property type="match status" value="1"/>
</dbReference>
<dbReference type="GO" id="GO:0070681">
    <property type="term" value="P:glutaminyl-tRNAGln biosynthesis via transamidation"/>
    <property type="evidence" value="ECO:0007669"/>
    <property type="project" value="TreeGrafter"/>
</dbReference>
<comment type="similarity">
    <text evidence="1 11">Belongs to the GatB/GatE family. GatB subfamily.</text>
</comment>
<comment type="catalytic activity">
    <reaction evidence="9 11">
        <text>L-aspartyl-tRNA(Asn) + L-glutamine + ATP + H2O = L-asparaginyl-tRNA(Asn) + L-glutamate + ADP + phosphate + 2 H(+)</text>
        <dbReference type="Rhea" id="RHEA:14513"/>
        <dbReference type="Rhea" id="RHEA-COMP:9674"/>
        <dbReference type="Rhea" id="RHEA-COMP:9677"/>
        <dbReference type="ChEBI" id="CHEBI:15377"/>
        <dbReference type="ChEBI" id="CHEBI:15378"/>
        <dbReference type="ChEBI" id="CHEBI:29985"/>
        <dbReference type="ChEBI" id="CHEBI:30616"/>
        <dbReference type="ChEBI" id="CHEBI:43474"/>
        <dbReference type="ChEBI" id="CHEBI:58359"/>
        <dbReference type="ChEBI" id="CHEBI:78515"/>
        <dbReference type="ChEBI" id="CHEBI:78516"/>
        <dbReference type="ChEBI" id="CHEBI:456216"/>
    </reaction>
</comment>
<evidence type="ECO:0000256" key="2">
    <source>
        <dbReference type="ARBA" id="ARBA00011123"/>
    </source>
</evidence>
<proteinExistence type="inferred from homology"/>
<dbReference type="InterPro" id="IPR042114">
    <property type="entry name" value="GatB_C_1"/>
</dbReference>
<gene>
    <name evidence="11" type="primary">gatB</name>
    <name evidence="13" type="ORF">BLM47_01880</name>
</gene>
<dbReference type="PANTHER" id="PTHR11659">
    <property type="entry name" value="GLUTAMYL-TRNA GLN AMIDOTRANSFERASE SUBUNIT B MITOCHONDRIAL AND PROKARYOTIC PET112-RELATED"/>
    <property type="match status" value="1"/>
</dbReference>
<evidence type="ECO:0000256" key="10">
    <source>
        <dbReference type="ARBA" id="ARBA00047913"/>
    </source>
</evidence>
<dbReference type="FunFam" id="1.10.150.380:FF:000001">
    <property type="entry name" value="Aspartyl/glutamyl-tRNA(Asn/Gln) amidotransferase subunit B"/>
    <property type="match status" value="1"/>
</dbReference>
<dbReference type="InterPro" id="IPR017958">
    <property type="entry name" value="Gln-tRNA_amidoTrfase_suB_CS"/>
</dbReference>
<dbReference type="EMBL" id="MOXJ01000002">
    <property type="protein sequence ID" value="PDO11555.1"/>
    <property type="molecule type" value="Genomic_DNA"/>
</dbReference>
<dbReference type="NCBIfam" id="NF004012">
    <property type="entry name" value="PRK05477.1-2"/>
    <property type="match status" value="1"/>
</dbReference>
<dbReference type="AlphaFoldDB" id="A0A2A6E3J1"/>
<evidence type="ECO:0000256" key="9">
    <source>
        <dbReference type="ARBA" id="ARBA00047380"/>
    </source>
</evidence>
<dbReference type="GO" id="GO:0006412">
    <property type="term" value="P:translation"/>
    <property type="evidence" value="ECO:0007669"/>
    <property type="project" value="UniProtKB-UniRule"/>
</dbReference>
<dbReference type="NCBIfam" id="NF004014">
    <property type="entry name" value="PRK05477.1-4"/>
    <property type="match status" value="1"/>
</dbReference>
<dbReference type="PROSITE" id="PS01234">
    <property type="entry name" value="GATB"/>
    <property type="match status" value="1"/>
</dbReference>
<evidence type="ECO:0000256" key="8">
    <source>
        <dbReference type="ARBA" id="ARBA00024799"/>
    </source>
</evidence>
<dbReference type="Proteomes" id="UP000243688">
    <property type="component" value="Unassembled WGS sequence"/>
</dbReference>
<dbReference type="GO" id="GO:0050567">
    <property type="term" value="F:glutaminyl-tRNA synthase (glutamine-hydrolyzing) activity"/>
    <property type="evidence" value="ECO:0007669"/>
    <property type="project" value="UniProtKB-UniRule"/>
</dbReference>
<keyword evidence="4 11" id="KW-0436">Ligase</keyword>
<keyword evidence="6 11" id="KW-0067">ATP-binding</keyword>
<dbReference type="Gene3D" id="1.10.150.380">
    <property type="entry name" value="GatB domain, N-terminal subdomain"/>
    <property type="match status" value="1"/>
</dbReference>
<accession>A0A2A6E3J1</accession>
<dbReference type="GO" id="GO:0016740">
    <property type="term" value="F:transferase activity"/>
    <property type="evidence" value="ECO:0007669"/>
    <property type="project" value="UniProtKB-KW"/>
</dbReference>
<evidence type="ECO:0000256" key="11">
    <source>
        <dbReference type="HAMAP-Rule" id="MF_00121"/>
    </source>
</evidence>
<dbReference type="GO" id="GO:0050566">
    <property type="term" value="F:asparaginyl-tRNA synthase (glutamine-hydrolyzing) activity"/>
    <property type="evidence" value="ECO:0007669"/>
    <property type="project" value="RHEA"/>
</dbReference>
<organism evidence="13 14">
    <name type="scientific">Candidatus Reconcilbacillus cellulovorans</name>
    <dbReference type="NCBI Taxonomy" id="1906605"/>
    <lineage>
        <taxon>Bacteria</taxon>
        <taxon>Bacillati</taxon>
        <taxon>Bacillota</taxon>
        <taxon>Bacilli</taxon>
        <taxon>Bacillales</taxon>
        <taxon>Paenibacillaceae</taxon>
        <taxon>Candidatus Reconcilbacillus</taxon>
    </lineage>
</organism>
<dbReference type="FunFam" id="1.10.10.410:FF:000001">
    <property type="entry name" value="Aspartyl/glutamyl-tRNA(Asn/Gln) amidotransferase subunit B"/>
    <property type="match status" value="1"/>
</dbReference>
<reference evidence="13 14" key="1">
    <citation type="submission" date="2016-12" db="EMBL/GenBank/DDBJ databases">
        <title>Candidatus Reconcilibacillus cellulovorans genome.</title>
        <authorList>
            <person name="Kolinko S."/>
            <person name="Wu Y.-W."/>
            <person name="Tachea F."/>
            <person name="Denzel E."/>
            <person name="Hiras J."/>
            <person name="Baecker N."/>
            <person name="Chan L.J."/>
            <person name="Eichorst S.A."/>
            <person name="Frey D."/>
            <person name="Adams P.D."/>
            <person name="Pray T."/>
            <person name="Tanjore D."/>
            <person name="Petzold C.J."/>
            <person name="Gladden J.M."/>
            <person name="Simmons B.A."/>
            <person name="Singer S.W."/>
        </authorList>
    </citation>
    <scope>NUCLEOTIDE SEQUENCE [LARGE SCALE GENOMIC DNA]</scope>
    <source>
        <strain evidence="13">JTherm</strain>
    </source>
</reference>
<dbReference type="InterPro" id="IPR006075">
    <property type="entry name" value="Asn/Gln-tRNA_Trfase_suB/E_cat"/>
</dbReference>
<dbReference type="Pfam" id="PF02934">
    <property type="entry name" value="GatB_N"/>
    <property type="match status" value="1"/>
</dbReference>
<dbReference type="GO" id="GO:0005524">
    <property type="term" value="F:ATP binding"/>
    <property type="evidence" value="ECO:0007669"/>
    <property type="project" value="UniProtKB-KW"/>
</dbReference>
<protein>
    <recommendedName>
        <fullName evidence="3 11">Aspartyl/glutamyl-tRNA(Asn/Gln) amidotransferase subunit B</fullName>
        <shortName evidence="11">Asp/Glu-ADT subunit B</shortName>
        <ecNumber evidence="11">6.3.5.-</ecNumber>
    </recommendedName>
</protein>
<dbReference type="SUPFAM" id="SSF89095">
    <property type="entry name" value="GatB/YqeY motif"/>
    <property type="match status" value="1"/>
</dbReference>
<evidence type="ECO:0000256" key="6">
    <source>
        <dbReference type="ARBA" id="ARBA00022840"/>
    </source>
</evidence>
<feature type="domain" description="Asn/Gln amidotransferase" evidence="12">
    <location>
        <begin position="336"/>
        <end position="483"/>
    </location>
</feature>
<evidence type="ECO:0000313" key="13">
    <source>
        <dbReference type="EMBL" id="PDO11555.1"/>
    </source>
</evidence>
<keyword evidence="7 11" id="KW-0648">Protein biosynthesis</keyword>
<comment type="subunit">
    <text evidence="2 11">Heterotrimer of A, B and C subunits.</text>
</comment>
<comment type="catalytic activity">
    <reaction evidence="10 11">
        <text>L-glutamyl-tRNA(Gln) + L-glutamine + ATP + H2O = L-glutaminyl-tRNA(Gln) + L-glutamate + ADP + phosphate + H(+)</text>
        <dbReference type="Rhea" id="RHEA:17521"/>
        <dbReference type="Rhea" id="RHEA-COMP:9681"/>
        <dbReference type="Rhea" id="RHEA-COMP:9684"/>
        <dbReference type="ChEBI" id="CHEBI:15377"/>
        <dbReference type="ChEBI" id="CHEBI:15378"/>
        <dbReference type="ChEBI" id="CHEBI:29985"/>
        <dbReference type="ChEBI" id="CHEBI:30616"/>
        <dbReference type="ChEBI" id="CHEBI:43474"/>
        <dbReference type="ChEBI" id="CHEBI:58359"/>
        <dbReference type="ChEBI" id="CHEBI:78520"/>
        <dbReference type="ChEBI" id="CHEBI:78521"/>
        <dbReference type="ChEBI" id="CHEBI:456216"/>
    </reaction>
</comment>
<sequence length="486" mass="54193">MGATADATAKKYETVIGLEVHVELHTRSKIFCGCATSFGAPPNTNTCPICLGHPGVLPVVNRKAVEYAIKAAMALNCEIASVCKFDRKNYFYPDLPKAYQISQYDNPIGRSGWVEIEVDGVTKRIGITRVHLEEDAGKLIHAPGGVASLVDFNRAGTPLIEIVSEPDLRSPEEARVFLEKLRAVMLYCEVSDVKMEEGSLRCDANISLRPWGQREFGAKIEIKNMNSFRSVQRGLEYEERRQADILDRGGVVVQETRRWDEASGKTVAMRTKEEAHDYRYFPDPDLVAIRIDEAWKEKIRAEIPELPDARKARYMRDYGLSAYDAGVLTSSKRLADLFEESLKHTNDAKAAANWIMVELLGYLNANRLEITDVPITGEMLGELLGLIDAGTISGKIAKNIFRKMLETGQRPKQIVEEEGLVQITDENAIREAVDRVIAANPQSVADYRSGKEKALGFLVGQVMKETKGKANPALVNRLLKERLQQP</sequence>
<evidence type="ECO:0000256" key="3">
    <source>
        <dbReference type="ARBA" id="ARBA00016923"/>
    </source>
</evidence>
<evidence type="ECO:0000256" key="5">
    <source>
        <dbReference type="ARBA" id="ARBA00022741"/>
    </source>
</evidence>
<dbReference type="InterPro" id="IPR004413">
    <property type="entry name" value="GatB"/>
</dbReference>
<name>A0A2A6E3J1_9BACL</name>
<evidence type="ECO:0000256" key="7">
    <source>
        <dbReference type="ARBA" id="ARBA00022917"/>
    </source>
</evidence>
<dbReference type="InterPro" id="IPR018027">
    <property type="entry name" value="Asn/Gln_amidotransferase"/>
</dbReference>
<evidence type="ECO:0000313" key="14">
    <source>
        <dbReference type="Proteomes" id="UP000243688"/>
    </source>
</evidence>
<dbReference type="InterPro" id="IPR017959">
    <property type="entry name" value="Asn/Gln-tRNA_amidoTrfase_suB/E"/>
</dbReference>